<feature type="region of interest" description="Disordered" evidence="1">
    <location>
        <begin position="823"/>
        <end position="877"/>
    </location>
</feature>
<proteinExistence type="predicted"/>
<feature type="compositionally biased region" description="Low complexity" evidence="1">
    <location>
        <begin position="854"/>
        <end position="864"/>
    </location>
</feature>
<feature type="compositionally biased region" description="Polar residues" evidence="1">
    <location>
        <begin position="329"/>
        <end position="349"/>
    </location>
</feature>
<sequence length="877" mass="95678">MDGSFLKHTNVELLRLATYLARRDVAVGQIQRCNLSGSGDFTIAFDEPTTSQTELQDDESLASIKSSVDLSLADRKSACGALKTSVSVPLRDRTRSELSSASHPAQKEPPVSARSLESLPRRTFSPPVRDTDGPPSSRRKPLHEPTERRLMAAEVSRLRQLIMKSKRALEYLDSEILVRKNSRNCNSSPRSQPLPLSVRGCMRKTPSQLIRLRPKSAKTSLLKPCAVPLKFTAQPPRKHTRLNVAAPTTPRKHVYELESSLRRPLTAGTLGNSPAVSEADADRMSLQGDKTLLSWRSETHCPSVRRGRPPQDMALLSAYLKRLSTGSTQCFEGSTTTSPRRQPLPSNVRPTGGLKYSGRSAGEGQDRSNRLTPRPLRQQKYNAGLSRVEEEFVTKWGRRLDYIVIPPSPSILQSSLSADESVTLVSQDSVDVFLNRHAPPPPKQTLQCKPRVSATAASRNAQFSLIPNEDDARLLQPQFNDGLLFMKRPIEAGDVSQQDRFQQVNATASSTPTQQVLRLPDSLHKRLLAGSNEAQAAHRRFWQVTGLQETATGVCLHSVFDWLVQDIVSTCVDGVVNSLETISDKLIDNLLKHELDSSSVENSEAAQVNPKLEQTRPCGELFISTTRGSGSPASNPPFPCIESRAGTSAATIAEGDFGISSREVTPVPFDHALSPHTSSQSSSFSCLAFSLKNDADEIVQEVPEELCAVEPITAPGVQTLPSNDVEKTDVSRPGSITEVPYLRSSLCSDERRQDLVDQSPRESGCLEIEEVNEDLPSAAYEETEVVGQGNLSSSAPKRAVCVSSTPRQLDLPLEPKEVDIYSADFDESTSDHSADSTSRSSSAIGEVNWGSRTSSGSSSLLSLSIARSVNSENSSSR</sequence>
<gene>
    <name evidence="2" type="ORF">TR147473</name>
</gene>
<evidence type="ECO:0000313" key="2">
    <source>
        <dbReference type="EMBL" id="JAP47859.1"/>
    </source>
</evidence>
<name>A0A0X3P7M5_SCHSO</name>
<reference evidence="2" key="1">
    <citation type="submission" date="2016-01" db="EMBL/GenBank/DDBJ databases">
        <title>Reference transcriptome for the parasite Schistocephalus solidus: insights into the molecular evolution of parasitism.</title>
        <authorList>
            <person name="Hebert F.O."/>
            <person name="Grambauer S."/>
            <person name="Barber I."/>
            <person name="Landry C.R."/>
            <person name="Aubin-Horth N."/>
        </authorList>
    </citation>
    <scope>NUCLEOTIDE SEQUENCE</scope>
</reference>
<accession>A0A0X3P7M5</accession>
<evidence type="ECO:0000256" key="1">
    <source>
        <dbReference type="SAM" id="MobiDB-lite"/>
    </source>
</evidence>
<dbReference type="AlphaFoldDB" id="A0A0X3P7M5"/>
<dbReference type="EMBL" id="GEEE01015366">
    <property type="protein sequence ID" value="JAP47859.1"/>
    <property type="molecule type" value="Transcribed_RNA"/>
</dbReference>
<feature type="region of interest" description="Disordered" evidence="1">
    <location>
        <begin position="91"/>
        <end position="149"/>
    </location>
</feature>
<feature type="region of interest" description="Disordered" evidence="1">
    <location>
        <begin position="329"/>
        <end position="375"/>
    </location>
</feature>
<feature type="compositionally biased region" description="Polar residues" evidence="1">
    <location>
        <begin position="865"/>
        <end position="877"/>
    </location>
</feature>
<organism evidence="2">
    <name type="scientific">Schistocephalus solidus</name>
    <name type="common">Tapeworm</name>
    <dbReference type="NCBI Taxonomy" id="70667"/>
    <lineage>
        <taxon>Eukaryota</taxon>
        <taxon>Metazoa</taxon>
        <taxon>Spiralia</taxon>
        <taxon>Lophotrochozoa</taxon>
        <taxon>Platyhelminthes</taxon>
        <taxon>Cestoda</taxon>
        <taxon>Eucestoda</taxon>
        <taxon>Diphyllobothriidea</taxon>
        <taxon>Diphyllobothriidae</taxon>
        <taxon>Schistocephalus</taxon>
    </lineage>
</organism>
<protein>
    <submittedName>
        <fullName evidence="2">Uncharacterized protein</fullName>
    </submittedName>
</protein>